<evidence type="ECO:0000256" key="1">
    <source>
        <dbReference type="SAM" id="Phobius"/>
    </source>
</evidence>
<evidence type="ECO:0008006" key="4">
    <source>
        <dbReference type="Google" id="ProtNLM"/>
    </source>
</evidence>
<name>A0AA96V3I1_9EURY</name>
<keyword evidence="1" id="KW-1133">Transmembrane helix</keyword>
<dbReference type="RefSeq" id="WP_338102219.1">
    <property type="nucleotide sequence ID" value="NZ_CP131060.1"/>
</dbReference>
<sequence length="413" mass="44978">MKFKNAVVMLFLAALCLVFAAAPAAAYEVTDWLNSGDGYQLNNIVIDVVVGVSDEVNNSSAQVSVWEWKNDKWTQIVNATRLKVNDTMNFSATDGNYTIKAEDFRASGRGSVKLNMWTNADVTTNRYVTGGHSKVEGTGKPVLKITKVASPTTISVDGTVSVTVFVENTGKYEALNVTVSDPSQEMFVLTGTTINKTSVKSIDVGENETVLQYTLKATAPGTFTLKNVTVSAENSAGNRYDFNQTSGATVTVEELPALEFNNTVSGNTVDYQTRSKIDGTLRIRNTGTSPAQFVSVEFNVPQNAIVSGKEISDSGGTVTLYIDQIPPNNEKVYTYTVTANASGYYEITPTYNYTYNNAKKSGTIGTFSFNAVANDTISSISDIPGFPYILVAPLILILAVGFFFWRRHREYKF</sequence>
<organism evidence="2 3">
    <name type="scientific">Methanolapillus millepedarum</name>
    <dbReference type="NCBI Taxonomy" id="3028296"/>
    <lineage>
        <taxon>Archaea</taxon>
        <taxon>Methanobacteriati</taxon>
        <taxon>Methanobacteriota</taxon>
        <taxon>Stenosarchaea group</taxon>
        <taxon>Methanomicrobia</taxon>
        <taxon>Methanosarcinales</taxon>
        <taxon>Methanosarcinaceae</taxon>
        <taxon>Methanolapillus</taxon>
    </lineage>
</organism>
<dbReference type="GeneID" id="89230537"/>
<dbReference type="EMBL" id="CP131060">
    <property type="protein sequence ID" value="WNY25872.1"/>
    <property type="molecule type" value="Genomic_DNA"/>
</dbReference>
<reference evidence="2 3" key="1">
    <citation type="submission" date="2023-07" db="EMBL/GenBank/DDBJ databases">
        <title>Closed genoem sequence of Methanosarcinaceae archaeon Ac7.</title>
        <authorList>
            <person name="Poehlein A."/>
            <person name="Protasov E."/>
            <person name="Platt K."/>
            <person name="Reeh H."/>
            <person name="Daniel R."/>
            <person name="Brune A."/>
        </authorList>
    </citation>
    <scope>NUCLEOTIDE SEQUENCE [LARGE SCALE GENOMIC DNA]</scope>
    <source>
        <strain evidence="2 3">Ac7</strain>
    </source>
</reference>
<gene>
    <name evidence="2" type="ORF">MsAc7_14370</name>
</gene>
<proteinExistence type="predicted"/>
<keyword evidence="1" id="KW-0472">Membrane</keyword>
<dbReference type="InterPro" id="IPR013783">
    <property type="entry name" value="Ig-like_fold"/>
</dbReference>
<evidence type="ECO:0000313" key="3">
    <source>
        <dbReference type="Proteomes" id="UP001303587"/>
    </source>
</evidence>
<feature type="transmembrane region" description="Helical" evidence="1">
    <location>
        <begin position="385"/>
        <end position="405"/>
    </location>
</feature>
<evidence type="ECO:0000313" key="2">
    <source>
        <dbReference type="EMBL" id="WNY25872.1"/>
    </source>
</evidence>
<dbReference type="PANTHER" id="PTHR35902:SF3">
    <property type="entry name" value="NPCBM-ASSOCIATED, NEW3 DOMAIN OF ALPHA-GALACTOSIDASE"/>
    <property type="match status" value="1"/>
</dbReference>
<dbReference type="AlphaFoldDB" id="A0AA96V3I1"/>
<accession>A0AA96V3I1</accession>
<protein>
    <recommendedName>
        <fullName evidence="4">DUF11 domain-containing protein</fullName>
    </recommendedName>
</protein>
<keyword evidence="1" id="KW-0812">Transmembrane</keyword>
<dbReference type="PANTHER" id="PTHR35902">
    <property type="entry name" value="S-LAYER DOMAIN-LIKE PROTEIN-RELATED"/>
    <property type="match status" value="1"/>
</dbReference>
<dbReference type="Gene3D" id="2.60.40.10">
    <property type="entry name" value="Immunoglobulins"/>
    <property type="match status" value="1"/>
</dbReference>
<dbReference type="Proteomes" id="UP001303587">
    <property type="component" value="Chromosome"/>
</dbReference>
<keyword evidence="3" id="KW-1185">Reference proteome</keyword>